<protein>
    <submittedName>
        <fullName evidence="1">Uncharacterized protein</fullName>
    </submittedName>
</protein>
<dbReference type="Proteomes" id="UP001396898">
    <property type="component" value="Unassembled WGS sequence"/>
</dbReference>
<gene>
    <name evidence="1" type="ORF">PG991_014558</name>
</gene>
<reference evidence="1 2" key="1">
    <citation type="submission" date="2023-01" db="EMBL/GenBank/DDBJ databases">
        <title>Analysis of 21 Apiospora genomes using comparative genomics revels a genus with tremendous synthesis potential of carbohydrate active enzymes and secondary metabolites.</title>
        <authorList>
            <person name="Sorensen T."/>
        </authorList>
    </citation>
    <scope>NUCLEOTIDE SEQUENCE [LARGE SCALE GENOMIC DNA]</scope>
    <source>
        <strain evidence="1 2">CBS 20057</strain>
    </source>
</reference>
<accession>A0ABR1R419</accession>
<organism evidence="1 2">
    <name type="scientific">Apiospora marii</name>
    <dbReference type="NCBI Taxonomy" id="335849"/>
    <lineage>
        <taxon>Eukaryota</taxon>
        <taxon>Fungi</taxon>
        <taxon>Dikarya</taxon>
        <taxon>Ascomycota</taxon>
        <taxon>Pezizomycotina</taxon>
        <taxon>Sordariomycetes</taxon>
        <taxon>Xylariomycetidae</taxon>
        <taxon>Amphisphaeriales</taxon>
        <taxon>Apiosporaceae</taxon>
        <taxon>Apiospora</taxon>
    </lineage>
</organism>
<evidence type="ECO:0000313" key="2">
    <source>
        <dbReference type="Proteomes" id="UP001396898"/>
    </source>
</evidence>
<comment type="caution">
    <text evidence="1">The sequence shown here is derived from an EMBL/GenBank/DDBJ whole genome shotgun (WGS) entry which is preliminary data.</text>
</comment>
<proteinExistence type="predicted"/>
<name>A0ABR1R419_9PEZI</name>
<keyword evidence="2" id="KW-1185">Reference proteome</keyword>
<sequence>MVKDAASQQGSVAGRQVSRCHLNGPSRFRWANGQNARTAIFLAALHCAALHCVTNLDFPIAMN</sequence>
<dbReference type="EMBL" id="JAQQWI010000019">
    <property type="protein sequence ID" value="KAK7998883.1"/>
    <property type="molecule type" value="Genomic_DNA"/>
</dbReference>
<evidence type="ECO:0000313" key="1">
    <source>
        <dbReference type="EMBL" id="KAK7998883.1"/>
    </source>
</evidence>